<feature type="domain" description="HTH lysR-type" evidence="5">
    <location>
        <begin position="7"/>
        <end position="64"/>
    </location>
</feature>
<evidence type="ECO:0000256" key="3">
    <source>
        <dbReference type="ARBA" id="ARBA00023125"/>
    </source>
</evidence>
<dbReference type="GO" id="GO:0043565">
    <property type="term" value="F:sequence-specific DNA binding"/>
    <property type="evidence" value="ECO:0007669"/>
    <property type="project" value="TreeGrafter"/>
</dbReference>
<protein>
    <submittedName>
        <fullName evidence="6">LysR family glycine cleavage system transcriptional activator</fullName>
    </submittedName>
</protein>
<dbReference type="RefSeq" id="WP_306884484.1">
    <property type="nucleotide sequence ID" value="NZ_JAUSUL010000001.1"/>
</dbReference>
<evidence type="ECO:0000256" key="4">
    <source>
        <dbReference type="ARBA" id="ARBA00023163"/>
    </source>
</evidence>
<proteinExistence type="inferred from homology"/>
<keyword evidence="2" id="KW-0805">Transcription regulation</keyword>
<evidence type="ECO:0000313" key="6">
    <source>
        <dbReference type="EMBL" id="MDQ0314699.1"/>
    </source>
</evidence>
<dbReference type="InterPro" id="IPR000847">
    <property type="entry name" value="LysR_HTH_N"/>
</dbReference>
<dbReference type="PROSITE" id="PS50931">
    <property type="entry name" value="HTH_LYSR"/>
    <property type="match status" value="1"/>
</dbReference>
<dbReference type="Pfam" id="PF03466">
    <property type="entry name" value="LysR_substrate"/>
    <property type="match status" value="1"/>
</dbReference>
<sequence length="298" mass="33263">MRETFLPTITELNAFCACVRTGATTRAAEELNLTQGAVSRSLATLEERLGVRLFHRVRQRLVLSDAGRAFQRDADRLLRELREAATSVMAFGGRGDVIRLAVLPSFGTAWLLPRLPRFRERQPQVTIDILSRLDPVDFETDPFDAALQRKNMRPADAHAADLVDERLIVVAAPELVTAPLSDEDLSRLPLLQQATRPRLWLDWFRESDVDPRPVLRGDRFEHFGMVIAAAVSGLGVALVPEAVAEDELNRGRLVRASERTLTVGSPYALIYPERSAENPVFAAFLDWLKEESTAQRAG</sequence>
<keyword evidence="7" id="KW-1185">Reference proteome</keyword>
<dbReference type="InterPro" id="IPR036388">
    <property type="entry name" value="WH-like_DNA-bd_sf"/>
</dbReference>
<evidence type="ECO:0000256" key="1">
    <source>
        <dbReference type="ARBA" id="ARBA00009437"/>
    </source>
</evidence>
<dbReference type="AlphaFoldDB" id="A0AAE4AT62"/>
<keyword evidence="4" id="KW-0804">Transcription</keyword>
<dbReference type="Gene3D" id="1.10.10.10">
    <property type="entry name" value="Winged helix-like DNA-binding domain superfamily/Winged helix DNA-binding domain"/>
    <property type="match status" value="1"/>
</dbReference>
<comment type="caution">
    <text evidence="6">The sequence shown here is derived from an EMBL/GenBank/DDBJ whole genome shotgun (WGS) entry which is preliminary data.</text>
</comment>
<dbReference type="GO" id="GO:0003700">
    <property type="term" value="F:DNA-binding transcription factor activity"/>
    <property type="evidence" value="ECO:0007669"/>
    <property type="project" value="InterPro"/>
</dbReference>
<comment type="similarity">
    <text evidence="1">Belongs to the LysR transcriptional regulatory family.</text>
</comment>
<dbReference type="Proteomes" id="UP001229244">
    <property type="component" value="Unassembled WGS sequence"/>
</dbReference>
<dbReference type="Gene3D" id="3.40.190.10">
    <property type="entry name" value="Periplasmic binding protein-like II"/>
    <property type="match status" value="2"/>
</dbReference>
<evidence type="ECO:0000259" key="5">
    <source>
        <dbReference type="PROSITE" id="PS50931"/>
    </source>
</evidence>
<keyword evidence="3" id="KW-0238">DNA-binding</keyword>
<dbReference type="PANTHER" id="PTHR30537">
    <property type="entry name" value="HTH-TYPE TRANSCRIPTIONAL REGULATOR"/>
    <property type="match status" value="1"/>
</dbReference>
<dbReference type="InterPro" id="IPR036390">
    <property type="entry name" value="WH_DNA-bd_sf"/>
</dbReference>
<dbReference type="SUPFAM" id="SSF53850">
    <property type="entry name" value="Periplasmic binding protein-like II"/>
    <property type="match status" value="1"/>
</dbReference>
<organism evidence="6 7">
    <name type="scientific">Amorphus orientalis</name>
    <dbReference type="NCBI Taxonomy" id="649198"/>
    <lineage>
        <taxon>Bacteria</taxon>
        <taxon>Pseudomonadati</taxon>
        <taxon>Pseudomonadota</taxon>
        <taxon>Alphaproteobacteria</taxon>
        <taxon>Hyphomicrobiales</taxon>
        <taxon>Amorphaceae</taxon>
        <taxon>Amorphus</taxon>
    </lineage>
</organism>
<dbReference type="SUPFAM" id="SSF46785">
    <property type="entry name" value="Winged helix' DNA-binding domain"/>
    <property type="match status" value="1"/>
</dbReference>
<dbReference type="PANTHER" id="PTHR30537:SF26">
    <property type="entry name" value="GLYCINE CLEAVAGE SYSTEM TRANSCRIPTIONAL ACTIVATOR"/>
    <property type="match status" value="1"/>
</dbReference>
<dbReference type="Pfam" id="PF00126">
    <property type="entry name" value="HTH_1"/>
    <property type="match status" value="1"/>
</dbReference>
<evidence type="ECO:0000313" key="7">
    <source>
        <dbReference type="Proteomes" id="UP001229244"/>
    </source>
</evidence>
<dbReference type="InterPro" id="IPR005119">
    <property type="entry name" value="LysR_subst-bd"/>
</dbReference>
<dbReference type="InterPro" id="IPR058163">
    <property type="entry name" value="LysR-type_TF_proteobact-type"/>
</dbReference>
<gene>
    <name evidence="6" type="ORF">J2S73_001136</name>
</gene>
<reference evidence="6" key="1">
    <citation type="submission" date="2023-07" db="EMBL/GenBank/DDBJ databases">
        <title>Genomic Encyclopedia of Type Strains, Phase IV (KMG-IV): sequencing the most valuable type-strain genomes for metagenomic binning, comparative biology and taxonomic classification.</title>
        <authorList>
            <person name="Goeker M."/>
        </authorList>
    </citation>
    <scope>NUCLEOTIDE SEQUENCE</scope>
    <source>
        <strain evidence="6">DSM 21202</strain>
    </source>
</reference>
<accession>A0AAE4AT62</accession>
<dbReference type="GO" id="GO:0006351">
    <property type="term" value="P:DNA-templated transcription"/>
    <property type="evidence" value="ECO:0007669"/>
    <property type="project" value="TreeGrafter"/>
</dbReference>
<dbReference type="EMBL" id="JAUSUL010000001">
    <property type="protein sequence ID" value="MDQ0314699.1"/>
    <property type="molecule type" value="Genomic_DNA"/>
</dbReference>
<dbReference type="FunFam" id="1.10.10.10:FF:000001">
    <property type="entry name" value="LysR family transcriptional regulator"/>
    <property type="match status" value="1"/>
</dbReference>
<evidence type="ECO:0000256" key="2">
    <source>
        <dbReference type="ARBA" id="ARBA00023015"/>
    </source>
</evidence>
<name>A0AAE4AT62_9HYPH</name>
<dbReference type="PRINTS" id="PR00039">
    <property type="entry name" value="HTHLYSR"/>
</dbReference>